<evidence type="ECO:0000313" key="4">
    <source>
        <dbReference type="EMBL" id="VAX39897.1"/>
    </source>
</evidence>
<dbReference type="AlphaFoldDB" id="A0A3B1E7P3"/>
<dbReference type="CDD" id="cd01076">
    <property type="entry name" value="NAD_bind_1_Glu_DH"/>
    <property type="match status" value="1"/>
</dbReference>
<dbReference type="EC" id="1.4.1.4" evidence="4"/>
<dbReference type="InterPro" id="IPR033524">
    <property type="entry name" value="Glu/Leu/Phe/Val_DH_AS"/>
</dbReference>
<dbReference type="PRINTS" id="PR00082">
    <property type="entry name" value="GLFDHDRGNASE"/>
</dbReference>
<dbReference type="InterPro" id="IPR006095">
    <property type="entry name" value="Glu/Leu/Phe/Val/Trp_DH"/>
</dbReference>
<dbReference type="InterPro" id="IPR006097">
    <property type="entry name" value="Glu/Leu/Phe/Val/Trp_DH_dimer"/>
</dbReference>
<dbReference type="InterPro" id="IPR033922">
    <property type="entry name" value="NAD_bind_Glu_DH"/>
</dbReference>
<dbReference type="Gene3D" id="3.40.50.720">
    <property type="entry name" value="NAD(P)-binding Rossmann-like Domain"/>
    <property type="match status" value="1"/>
</dbReference>
<dbReference type="GO" id="GO:0004352">
    <property type="term" value="F:glutamate dehydrogenase (NAD+) activity"/>
    <property type="evidence" value="ECO:0007669"/>
    <property type="project" value="UniProtKB-EC"/>
</dbReference>
<accession>A0A3B1E7P3</accession>
<dbReference type="InterPro" id="IPR014362">
    <property type="entry name" value="Glu_DH"/>
</dbReference>
<dbReference type="EMBL" id="UOGK01000300">
    <property type="protein sequence ID" value="VAX39897.1"/>
    <property type="molecule type" value="Genomic_DNA"/>
</dbReference>
<dbReference type="SMART" id="SM00839">
    <property type="entry name" value="ELFV_dehydrog"/>
    <property type="match status" value="1"/>
</dbReference>
<reference evidence="4" key="1">
    <citation type="submission" date="2018-06" db="EMBL/GenBank/DDBJ databases">
        <authorList>
            <person name="Zhirakovskaya E."/>
        </authorList>
    </citation>
    <scope>NUCLEOTIDE SEQUENCE</scope>
</reference>
<dbReference type="InterPro" id="IPR006096">
    <property type="entry name" value="Glu/Leu/Phe/Val/Trp_DH_C"/>
</dbReference>
<dbReference type="PANTHER" id="PTHR11606:SF13">
    <property type="entry name" value="GLUTAMATE DEHYDROGENASE 1, MITOCHONDRIAL"/>
    <property type="match status" value="1"/>
</dbReference>
<protein>
    <submittedName>
        <fullName evidence="4">NAD-specific glutamate dehydrogenase NADP-specific glutamate dehydrogenase</fullName>
        <ecNumber evidence="4">1.4.1.2</ecNumber>
        <ecNumber evidence="4">1.4.1.4</ecNumber>
    </submittedName>
</protein>
<dbReference type="Pfam" id="PF00208">
    <property type="entry name" value="ELFV_dehydrog"/>
    <property type="match status" value="1"/>
</dbReference>
<organism evidence="4">
    <name type="scientific">hydrothermal vent metagenome</name>
    <dbReference type="NCBI Taxonomy" id="652676"/>
    <lineage>
        <taxon>unclassified sequences</taxon>
        <taxon>metagenomes</taxon>
        <taxon>ecological metagenomes</taxon>
    </lineage>
</organism>
<evidence type="ECO:0000256" key="1">
    <source>
        <dbReference type="ARBA" id="ARBA00006382"/>
    </source>
</evidence>
<dbReference type="Pfam" id="PF02812">
    <property type="entry name" value="ELFV_dehydrog_N"/>
    <property type="match status" value="1"/>
</dbReference>
<dbReference type="SUPFAM" id="SSF53223">
    <property type="entry name" value="Aminoacid dehydrogenase-like, N-terminal domain"/>
    <property type="match status" value="1"/>
</dbReference>
<dbReference type="SUPFAM" id="SSF51735">
    <property type="entry name" value="NAD(P)-binding Rossmann-fold domains"/>
    <property type="match status" value="1"/>
</dbReference>
<proteinExistence type="inferred from homology"/>
<dbReference type="EC" id="1.4.1.2" evidence="4"/>
<dbReference type="PANTHER" id="PTHR11606">
    <property type="entry name" value="GLUTAMATE DEHYDROGENASE"/>
    <property type="match status" value="1"/>
</dbReference>
<name>A0A3B1E7P3_9ZZZZ</name>
<gene>
    <name evidence="4" type="ORF">MNBD_PLANCTO03-2127</name>
</gene>
<dbReference type="PROSITE" id="PS00074">
    <property type="entry name" value="GLFV_DEHYDROGENASE"/>
    <property type="match status" value="1"/>
</dbReference>
<dbReference type="GO" id="GO:0004354">
    <property type="term" value="F:glutamate dehydrogenase (NADP+) activity"/>
    <property type="evidence" value="ECO:0007669"/>
    <property type="project" value="UniProtKB-EC"/>
</dbReference>
<dbReference type="PIRSF" id="PIRSF000185">
    <property type="entry name" value="Glu_DH"/>
    <property type="match status" value="1"/>
</dbReference>
<evidence type="ECO:0000259" key="3">
    <source>
        <dbReference type="SMART" id="SM00839"/>
    </source>
</evidence>
<dbReference type="InterPro" id="IPR046346">
    <property type="entry name" value="Aminoacid_DH-like_N_sf"/>
</dbReference>
<dbReference type="InterPro" id="IPR036291">
    <property type="entry name" value="NAD(P)-bd_dom_sf"/>
</dbReference>
<comment type="similarity">
    <text evidence="1">Belongs to the Glu/Leu/Phe/Val dehydrogenases family.</text>
</comment>
<feature type="domain" description="Glutamate/phenylalanine/leucine/valine/L-tryptophan dehydrogenase C-terminal" evidence="3">
    <location>
        <begin position="210"/>
        <end position="439"/>
    </location>
</feature>
<evidence type="ECO:0000256" key="2">
    <source>
        <dbReference type="ARBA" id="ARBA00023002"/>
    </source>
</evidence>
<dbReference type="Gene3D" id="3.40.50.10860">
    <property type="entry name" value="Leucine Dehydrogenase, chain A, domain 1"/>
    <property type="match status" value="1"/>
</dbReference>
<sequence length="442" mass="48011">MSTTAVPEAATLTAQTITQELGFPADPNNLYTQTVTTMLEAAERINLRRRVRIILAQPKNEIMVHFPVRMDDGHHILFKGYRVQHNNALGPYKGGLRFHPSVHLDDVKSLALLMTMKCSLVRVPFGGGKGGIKVDPRAHSVTEMERVTRRFCSAIMNSIGPEYDIPAPDVGSSAQNMAWFADTYMMSNEGKDAHSGLRVVTGKPVEFGGSLGREKATGQGVVDTLVELLPEVGLKVEGMRVSVLGFGNVGSWAARILQDMGAKVIAVADHTGAIRNDAGIDAHGLAEHCQTTGGLKGFAGDAITTDEFYQTPVEVMIPAALEQMITEREAKMIDAKIVAEGANAPTTPAGDRVLSEKGIEVVPAILANAGGVTVSYFEWVQNKTSTYWDIEQVDRELNRHMVMAARRTVLARQQYKVDLRTAAYIAALDHIGKAYSVRGIFP</sequence>
<dbReference type="GO" id="GO:0006538">
    <property type="term" value="P:L-glutamate catabolic process"/>
    <property type="evidence" value="ECO:0007669"/>
    <property type="project" value="TreeGrafter"/>
</dbReference>
<keyword evidence="2 4" id="KW-0560">Oxidoreductase</keyword>